<dbReference type="VEuPathDB" id="FungiDB:JI435_069020"/>
<dbReference type="GO" id="GO:0008270">
    <property type="term" value="F:zinc ion binding"/>
    <property type="evidence" value="ECO:0007669"/>
    <property type="project" value="UniProtKB-KW"/>
</dbReference>
<evidence type="ECO:0000256" key="9">
    <source>
        <dbReference type="SAM" id="MobiDB-lite"/>
    </source>
</evidence>
<evidence type="ECO:0000256" key="7">
    <source>
        <dbReference type="ARBA" id="ARBA00022833"/>
    </source>
</evidence>
<keyword evidence="2" id="KW-0808">Transferase</keyword>
<keyword evidence="8" id="KW-0175">Coiled coil</keyword>
<dbReference type="InterPro" id="IPR047545">
    <property type="entry name" value="BRcat_RBR_RNF216"/>
</dbReference>
<feature type="region of interest" description="Disordered" evidence="9">
    <location>
        <begin position="31"/>
        <end position="52"/>
    </location>
</feature>
<feature type="domain" description="RING-type" evidence="10">
    <location>
        <begin position="311"/>
        <end position="528"/>
    </location>
</feature>
<keyword evidence="12" id="KW-1185">Reference proteome</keyword>
<dbReference type="PANTHER" id="PTHR22770:SF47">
    <property type="entry name" value="E3 UBIQUITIN-PROTEIN LIGASE RNF216"/>
    <property type="match status" value="1"/>
</dbReference>
<dbReference type="CDD" id="cd20339">
    <property type="entry name" value="BRcat_RBR_RNF216"/>
    <property type="match status" value="1"/>
</dbReference>
<keyword evidence="7" id="KW-0862">Zinc</keyword>
<evidence type="ECO:0000256" key="6">
    <source>
        <dbReference type="ARBA" id="ARBA00022786"/>
    </source>
</evidence>
<evidence type="ECO:0000313" key="12">
    <source>
        <dbReference type="Proteomes" id="UP000663193"/>
    </source>
</evidence>
<keyword evidence="3" id="KW-0479">Metal-binding</keyword>
<accession>A0A7U2FBM3</accession>
<dbReference type="InterPro" id="IPR051628">
    <property type="entry name" value="LUBAC_E3_Ligases"/>
</dbReference>
<feature type="compositionally biased region" description="Basic and acidic residues" evidence="9">
    <location>
        <begin position="160"/>
        <end position="169"/>
    </location>
</feature>
<dbReference type="SUPFAM" id="SSF57850">
    <property type="entry name" value="RING/U-box"/>
    <property type="match status" value="1"/>
</dbReference>
<keyword evidence="5" id="KW-0863">Zinc-finger</keyword>
<dbReference type="AlphaFoldDB" id="A0A7U2FBM3"/>
<dbReference type="OrthoDB" id="10009520at2759"/>
<reference evidence="12" key="1">
    <citation type="journal article" date="2021" name="BMC Genomics">
        <title>Chromosome-level genome assembly and manually-curated proteome of model necrotroph Parastagonospora nodorum Sn15 reveals a genome-wide trove of candidate effector homologs, and redundancy of virulence-related functions within an accessory chromosome.</title>
        <authorList>
            <person name="Bertazzoni S."/>
            <person name="Jones D.A.B."/>
            <person name="Phan H.T."/>
            <person name="Tan K.-C."/>
            <person name="Hane J.K."/>
        </authorList>
    </citation>
    <scope>NUCLEOTIDE SEQUENCE [LARGE SCALE GENOMIC DNA]</scope>
    <source>
        <strain evidence="12">SN15 / ATCC MYA-4574 / FGSC 10173)</strain>
    </source>
</reference>
<keyword evidence="4" id="KW-0677">Repeat</keyword>
<gene>
    <name evidence="11" type="ORF">JI435_069020</name>
</gene>
<evidence type="ECO:0000313" key="11">
    <source>
        <dbReference type="EMBL" id="QRC99980.1"/>
    </source>
</evidence>
<dbReference type="Proteomes" id="UP000663193">
    <property type="component" value="Chromosome 10"/>
</dbReference>
<evidence type="ECO:0000256" key="2">
    <source>
        <dbReference type="ARBA" id="ARBA00022679"/>
    </source>
</evidence>
<dbReference type="PROSITE" id="PS51873">
    <property type="entry name" value="TRIAD"/>
    <property type="match status" value="1"/>
</dbReference>
<comment type="pathway">
    <text evidence="1">Protein modification; protein ubiquitination.</text>
</comment>
<evidence type="ECO:0000256" key="3">
    <source>
        <dbReference type="ARBA" id="ARBA00022723"/>
    </source>
</evidence>
<name>A0A7U2FBM3_PHANO</name>
<protein>
    <recommendedName>
        <fullName evidence="10">RING-type domain-containing protein</fullName>
    </recommendedName>
</protein>
<sequence length="815" mass="92543">MATARNAFAGHVIVELSSDSEEEGALVDFSDFSDTDEEPQDPNAHLPADQDPDHLIRELNARYNPVYEAADGIIDLTGIPDIDVPPSDPLLADRESPAQDCAGSDKDLVTEAVALQMVIDILPDISIDHVLGIIREKTTDLTRTNARCHEIVSQLVDTGDYPKEDEDTKSKKRKRSDEDDWQEYDKAERDLETPTYELNATELLKDEFLSVPVRHVVNVVKEHKTLFKSYIVLEEQTRNYETISRNRFSRIGKARNKRGTENLLIEQGSQLPKELHAVKKKIEVEMGKRRKAEQAEKAEVDNRQRAEASGRMGECACCFDDVPLNRMISCNGDPAHFYCMECPKRQIETQMGLSNCRPKCFGVDNCAGTFARKDLQQVLGDKTFERLEHLQQQEDLAAAGLDFLSECPFCDYKMECLPVEVDKEFRCQNKKCGKTSCRLCEKETHIPLTCKEADKDGQITLRHIVEEAMSAALIRQCNKCKHPFVKEYGCNKMRCSHCRNVQCYVCSKNVTNYEHFGEVGRGRCPLHENVEDRHEQEVKKAADDAMAKVRADNPSLSDADLMIKVSDRVKQAEDARKGRAQVQANAFPYHMIGDHLQHLVEPPLPPPFRQPGAPDRPVAQYVPIHPYAVAPIPLFMHHQPFAQPLQHLQPAQLFGPPPHQHDAMGNAVLQPHQPAGFGYNILPMNRLGNALGQQAQLAQEPNLRAQQPPPPPQQPRPFYEFMQDPLPRAGQAQLDANHVNQRLEELRNRQLQLQQQRAQLAMQRRLRLMNLQQENLARQRELLLQDDDGAAMRNLRAVRDHLEEAMRAQPRPRHG</sequence>
<keyword evidence="6" id="KW-0833">Ubl conjugation pathway</keyword>
<dbReference type="EMBL" id="CP069032">
    <property type="protein sequence ID" value="QRC99980.1"/>
    <property type="molecule type" value="Genomic_DNA"/>
</dbReference>
<dbReference type="Pfam" id="PF26200">
    <property type="entry name" value="Rcat_RNF216"/>
    <property type="match status" value="1"/>
</dbReference>
<evidence type="ECO:0000256" key="4">
    <source>
        <dbReference type="ARBA" id="ARBA00022737"/>
    </source>
</evidence>
<evidence type="ECO:0000259" key="10">
    <source>
        <dbReference type="PROSITE" id="PS51873"/>
    </source>
</evidence>
<evidence type="ECO:0000256" key="8">
    <source>
        <dbReference type="SAM" id="Coils"/>
    </source>
</evidence>
<dbReference type="InterPro" id="IPR044066">
    <property type="entry name" value="TRIAD_supradom"/>
</dbReference>
<proteinExistence type="predicted"/>
<dbReference type="PANTHER" id="PTHR22770">
    <property type="entry name" value="UBIQUITIN CONJUGATING ENZYME 7 INTERACTING PROTEIN-RELATED"/>
    <property type="match status" value="1"/>
</dbReference>
<dbReference type="CDD" id="cd20353">
    <property type="entry name" value="Rcat_RBR_RNF216"/>
    <property type="match status" value="1"/>
</dbReference>
<evidence type="ECO:0000256" key="1">
    <source>
        <dbReference type="ARBA" id="ARBA00004906"/>
    </source>
</evidence>
<feature type="compositionally biased region" description="Acidic residues" evidence="9">
    <location>
        <begin position="31"/>
        <end position="40"/>
    </location>
</feature>
<dbReference type="InterPro" id="IPR047546">
    <property type="entry name" value="Rcat_RBR_RNF216"/>
</dbReference>
<dbReference type="Gene3D" id="1.20.120.1750">
    <property type="match status" value="1"/>
</dbReference>
<dbReference type="GO" id="GO:0016740">
    <property type="term" value="F:transferase activity"/>
    <property type="evidence" value="ECO:0007669"/>
    <property type="project" value="UniProtKB-KW"/>
</dbReference>
<organism evidence="11 12">
    <name type="scientific">Phaeosphaeria nodorum (strain SN15 / ATCC MYA-4574 / FGSC 10173)</name>
    <name type="common">Glume blotch fungus</name>
    <name type="synonym">Parastagonospora nodorum</name>
    <dbReference type="NCBI Taxonomy" id="321614"/>
    <lineage>
        <taxon>Eukaryota</taxon>
        <taxon>Fungi</taxon>
        <taxon>Dikarya</taxon>
        <taxon>Ascomycota</taxon>
        <taxon>Pezizomycotina</taxon>
        <taxon>Dothideomycetes</taxon>
        <taxon>Pleosporomycetidae</taxon>
        <taxon>Pleosporales</taxon>
        <taxon>Pleosporineae</taxon>
        <taxon>Phaeosphaeriaceae</taxon>
        <taxon>Parastagonospora</taxon>
    </lineage>
</organism>
<evidence type="ECO:0000256" key="5">
    <source>
        <dbReference type="ARBA" id="ARBA00022771"/>
    </source>
</evidence>
<feature type="coiled-coil region" evidence="8">
    <location>
        <begin position="729"/>
        <end position="763"/>
    </location>
</feature>
<feature type="region of interest" description="Disordered" evidence="9">
    <location>
        <begin position="159"/>
        <end position="188"/>
    </location>
</feature>